<evidence type="ECO:0000256" key="4">
    <source>
        <dbReference type="ARBA" id="ARBA00011921"/>
    </source>
</evidence>
<keyword evidence="18" id="KW-1185">Reference proteome</keyword>
<keyword evidence="8 15" id="KW-0378">Hydrolase</keyword>
<evidence type="ECO:0000256" key="7">
    <source>
        <dbReference type="ARBA" id="ARBA00022723"/>
    </source>
</evidence>
<evidence type="ECO:0000256" key="11">
    <source>
        <dbReference type="ARBA" id="ARBA00023154"/>
    </source>
</evidence>
<comment type="subunit">
    <text evidence="3 15">Homodimer.</text>
</comment>
<keyword evidence="12 15" id="KW-0170">Cobalt</keyword>
<evidence type="ECO:0000256" key="5">
    <source>
        <dbReference type="ARBA" id="ARBA00022391"/>
    </source>
</evidence>
<dbReference type="InterPro" id="IPR036264">
    <property type="entry name" value="Bact_exopeptidase_dim_dom"/>
</dbReference>
<dbReference type="GO" id="GO:0008777">
    <property type="term" value="F:acetylornithine deacetylase activity"/>
    <property type="evidence" value="ECO:0007669"/>
    <property type="project" value="TreeGrafter"/>
</dbReference>
<evidence type="ECO:0000256" key="2">
    <source>
        <dbReference type="ARBA" id="ARBA00006746"/>
    </source>
</evidence>
<dbReference type="GO" id="GO:0009089">
    <property type="term" value="P:lysine biosynthetic process via diaminopimelate"/>
    <property type="evidence" value="ECO:0007669"/>
    <property type="project" value="UniProtKB-UniRule"/>
</dbReference>
<dbReference type="InterPro" id="IPR002933">
    <property type="entry name" value="Peptidase_M20"/>
</dbReference>
<dbReference type="InterPro" id="IPR050072">
    <property type="entry name" value="Peptidase_M20A"/>
</dbReference>
<accession>A0A5J6MTM5</accession>
<dbReference type="UniPathway" id="UPA00034">
    <property type="reaction ID" value="UER00021"/>
</dbReference>
<keyword evidence="11 15" id="KW-0457">Lysine biosynthesis</keyword>
<dbReference type="AlphaFoldDB" id="A0A5J6MTM5"/>
<dbReference type="OrthoDB" id="9809784at2"/>
<evidence type="ECO:0000256" key="15">
    <source>
        <dbReference type="HAMAP-Rule" id="MF_01690"/>
    </source>
</evidence>
<comment type="catalytic activity">
    <reaction evidence="14 15">
        <text>N-succinyl-(2S,6S)-2,6-diaminopimelate + H2O = (2S,6S)-2,6-diaminopimelate + succinate</text>
        <dbReference type="Rhea" id="RHEA:22608"/>
        <dbReference type="ChEBI" id="CHEBI:15377"/>
        <dbReference type="ChEBI" id="CHEBI:30031"/>
        <dbReference type="ChEBI" id="CHEBI:57609"/>
        <dbReference type="ChEBI" id="CHEBI:58087"/>
        <dbReference type="EC" id="3.5.1.18"/>
    </reaction>
</comment>
<dbReference type="Pfam" id="PF07687">
    <property type="entry name" value="M20_dimer"/>
    <property type="match status" value="1"/>
</dbReference>
<feature type="binding site" evidence="15">
    <location>
        <position position="109"/>
    </location>
    <ligand>
        <name>Zn(2+)</name>
        <dbReference type="ChEBI" id="CHEBI:29105"/>
        <label>2</label>
    </ligand>
</feature>
<evidence type="ECO:0000256" key="12">
    <source>
        <dbReference type="ARBA" id="ARBA00023285"/>
    </source>
</evidence>
<comment type="cofactor">
    <cofactor evidence="15">
        <name>Zn(2+)</name>
        <dbReference type="ChEBI" id="CHEBI:29105"/>
    </cofactor>
    <cofactor evidence="15">
        <name>Co(2+)</name>
        <dbReference type="ChEBI" id="CHEBI:48828"/>
    </cofactor>
    <text evidence="15">Binds 2 Zn(2+) or Co(2+) ions per subunit.</text>
</comment>
<dbReference type="KEGG" id="hadh:FRZ61_05100"/>
<keyword evidence="6 15" id="KW-0028">Amino-acid biosynthesis</keyword>
<comment type="function">
    <text evidence="15">Catalyzes the hydrolysis of N-succinyl-L,L-diaminopimelic acid (SDAP), forming succinate and LL-2,6-diaminopimelate (DAP), an intermediate involved in the bacterial biosynthesis of lysine and meso-diaminopimelic acid, an essential component of bacterial cell walls.</text>
</comment>
<sequence>MPAPAPLDPLALTQALIRCPSVTPADAGALGVLEGALKPLGFECHRLPFALGNSPRVENLYARLGKSGRNFCFAGHTDVVPHGDKAHWRVDPYEAAVIDGELIGRGAADMKGAIACFTAAAARFLARRKNGFDGSISLLITGDEEGPSINGTKPVLGWLKERGERLDACIVGEPTNPERLGQMIKIGRRGSMTGWLTIKGVQGHSAYPHLADNPVHRLIGILERFIAEPMDKGSAHFQPSTFQIVSVDVGNPATNVIPAEARAVFNIRFNDLHSSASIERWLRAVCTGSGASYDLRIHVSGDSFLTPPGPLSDLIARAVERETGLKPELSTTGGTSDARFIKDFCPVAEFGMAGSTMHKVDERVPVQDLETLTRIYEGVLEGYFAAA</sequence>
<feature type="active site" description="Proton acceptor" evidence="15">
    <location>
        <position position="144"/>
    </location>
</feature>
<dbReference type="GO" id="GO:0050897">
    <property type="term" value="F:cobalt ion binding"/>
    <property type="evidence" value="ECO:0007669"/>
    <property type="project" value="UniProtKB-UniRule"/>
</dbReference>
<dbReference type="GO" id="GO:0019877">
    <property type="term" value="P:diaminopimelate biosynthetic process"/>
    <property type="evidence" value="ECO:0007669"/>
    <property type="project" value="UniProtKB-UniRule"/>
</dbReference>
<dbReference type="RefSeq" id="WP_151114828.1">
    <property type="nucleotide sequence ID" value="NZ_CP042582.1"/>
</dbReference>
<feature type="binding site" evidence="15">
    <location>
        <position position="173"/>
    </location>
    <ligand>
        <name>Zn(2+)</name>
        <dbReference type="ChEBI" id="CHEBI:29105"/>
        <label>1</label>
    </ligand>
</feature>
<reference evidence="17 18" key="1">
    <citation type="submission" date="2019-08" db="EMBL/GenBank/DDBJ databases">
        <title>Hyperibacter terrae gen. nov., sp. nov. and Hyperibacter viscosus sp. nov., two new members in the family Rhodospirillaceae isolated from the rhizosphere of Hypericum perforatum.</title>
        <authorList>
            <person name="Noviana Z."/>
        </authorList>
    </citation>
    <scope>NUCLEOTIDE SEQUENCE [LARGE SCALE GENOMIC DNA]</scope>
    <source>
        <strain evidence="17 18">R5959</strain>
    </source>
</reference>
<evidence type="ECO:0000259" key="16">
    <source>
        <dbReference type="Pfam" id="PF07687"/>
    </source>
</evidence>
<keyword evidence="9 15" id="KW-0862">Zinc</keyword>
<dbReference type="EC" id="3.5.1.18" evidence="4 15"/>
<feature type="active site" evidence="15">
    <location>
        <position position="78"/>
    </location>
</feature>
<organism evidence="17 18">
    <name type="scientific">Hypericibacter adhaerens</name>
    <dbReference type="NCBI Taxonomy" id="2602016"/>
    <lineage>
        <taxon>Bacteria</taxon>
        <taxon>Pseudomonadati</taxon>
        <taxon>Pseudomonadota</taxon>
        <taxon>Alphaproteobacteria</taxon>
        <taxon>Rhodospirillales</taxon>
        <taxon>Dongiaceae</taxon>
        <taxon>Hypericibacter</taxon>
    </lineage>
</organism>
<dbReference type="CDD" id="cd03891">
    <property type="entry name" value="M20_DapE_proteobac"/>
    <property type="match status" value="1"/>
</dbReference>
<evidence type="ECO:0000256" key="1">
    <source>
        <dbReference type="ARBA" id="ARBA00005130"/>
    </source>
</evidence>
<evidence type="ECO:0000256" key="10">
    <source>
        <dbReference type="ARBA" id="ARBA00022915"/>
    </source>
</evidence>
<proteinExistence type="inferred from homology"/>
<gene>
    <name evidence="15 17" type="primary">dapE</name>
    <name evidence="17" type="ORF">FRZ61_05100</name>
</gene>
<dbReference type="GO" id="GO:0006526">
    <property type="term" value="P:L-arginine biosynthetic process"/>
    <property type="evidence" value="ECO:0007669"/>
    <property type="project" value="TreeGrafter"/>
</dbReference>
<dbReference type="Proteomes" id="UP000325797">
    <property type="component" value="Chromosome"/>
</dbReference>
<dbReference type="Pfam" id="PF01546">
    <property type="entry name" value="Peptidase_M20"/>
    <property type="match status" value="1"/>
</dbReference>
<dbReference type="GO" id="GO:0008270">
    <property type="term" value="F:zinc ion binding"/>
    <property type="evidence" value="ECO:0007669"/>
    <property type="project" value="UniProtKB-UniRule"/>
</dbReference>
<dbReference type="PANTHER" id="PTHR43808:SF31">
    <property type="entry name" value="N-ACETYL-L-CITRULLINE DEACETYLASE"/>
    <property type="match status" value="1"/>
</dbReference>
<dbReference type="InterPro" id="IPR005941">
    <property type="entry name" value="DapE_proteobac"/>
</dbReference>
<dbReference type="SUPFAM" id="SSF53187">
    <property type="entry name" value="Zn-dependent exopeptidases"/>
    <property type="match status" value="1"/>
</dbReference>
<evidence type="ECO:0000256" key="9">
    <source>
        <dbReference type="ARBA" id="ARBA00022833"/>
    </source>
</evidence>
<feature type="binding site" evidence="15">
    <location>
        <position position="145"/>
    </location>
    <ligand>
        <name>Zn(2+)</name>
        <dbReference type="ChEBI" id="CHEBI:29105"/>
        <label>2</label>
    </ligand>
</feature>
<protein>
    <recommendedName>
        <fullName evidence="5 15">Succinyl-diaminopimelate desuccinylase</fullName>
        <shortName evidence="15">SDAP desuccinylase</shortName>
        <ecNumber evidence="4 15">3.5.1.18</ecNumber>
    </recommendedName>
    <alternativeName>
        <fullName evidence="13 15">N-succinyl-LL-2,6-diaminoheptanedioate amidohydrolase</fullName>
    </alternativeName>
</protein>
<keyword evidence="7 15" id="KW-0479">Metal-binding</keyword>
<evidence type="ECO:0000313" key="17">
    <source>
        <dbReference type="EMBL" id="QEX20593.1"/>
    </source>
</evidence>
<dbReference type="PANTHER" id="PTHR43808">
    <property type="entry name" value="ACETYLORNITHINE DEACETYLASE"/>
    <property type="match status" value="1"/>
</dbReference>
<feature type="domain" description="Peptidase M20 dimerisation" evidence="16">
    <location>
        <begin position="186"/>
        <end position="287"/>
    </location>
</feature>
<evidence type="ECO:0000256" key="8">
    <source>
        <dbReference type="ARBA" id="ARBA00022801"/>
    </source>
</evidence>
<dbReference type="NCBIfam" id="NF009557">
    <property type="entry name" value="PRK13009.1"/>
    <property type="match status" value="1"/>
</dbReference>
<dbReference type="HAMAP" id="MF_01690">
    <property type="entry name" value="DapE"/>
    <property type="match status" value="1"/>
</dbReference>
<dbReference type="InterPro" id="IPR011650">
    <property type="entry name" value="Peptidase_M20_dimer"/>
</dbReference>
<evidence type="ECO:0000256" key="3">
    <source>
        <dbReference type="ARBA" id="ARBA00011738"/>
    </source>
</evidence>
<keyword evidence="10 15" id="KW-0220">Diaminopimelate biosynthesis</keyword>
<feature type="binding site" evidence="15">
    <location>
        <position position="109"/>
    </location>
    <ligand>
        <name>Zn(2+)</name>
        <dbReference type="ChEBI" id="CHEBI:29105"/>
        <label>1</label>
    </ligand>
</feature>
<evidence type="ECO:0000256" key="6">
    <source>
        <dbReference type="ARBA" id="ARBA00022605"/>
    </source>
</evidence>
<feature type="binding site" evidence="15">
    <location>
        <position position="358"/>
    </location>
    <ligand>
        <name>Zn(2+)</name>
        <dbReference type="ChEBI" id="CHEBI:29105"/>
        <label>2</label>
    </ligand>
</feature>
<comment type="pathway">
    <text evidence="1 15">Amino-acid biosynthesis; L-lysine biosynthesis via DAP pathway; LL-2,6-diaminopimelate from (S)-tetrahydrodipicolinate (succinylase route): step 3/3.</text>
</comment>
<evidence type="ECO:0000313" key="18">
    <source>
        <dbReference type="Proteomes" id="UP000325797"/>
    </source>
</evidence>
<dbReference type="EMBL" id="CP042582">
    <property type="protein sequence ID" value="QEX20593.1"/>
    <property type="molecule type" value="Genomic_DNA"/>
</dbReference>
<comment type="similarity">
    <text evidence="2 15">Belongs to the peptidase M20A family. DapE subfamily.</text>
</comment>
<evidence type="ECO:0000256" key="14">
    <source>
        <dbReference type="ARBA" id="ARBA00051301"/>
    </source>
</evidence>
<feature type="binding site" evidence="15">
    <location>
        <position position="76"/>
    </location>
    <ligand>
        <name>Zn(2+)</name>
        <dbReference type="ChEBI" id="CHEBI:29105"/>
        <label>1</label>
    </ligand>
</feature>
<dbReference type="NCBIfam" id="TIGR01246">
    <property type="entry name" value="dapE_proteo"/>
    <property type="match status" value="1"/>
</dbReference>
<dbReference type="GO" id="GO:0009014">
    <property type="term" value="F:succinyl-diaminopimelate desuccinylase activity"/>
    <property type="evidence" value="ECO:0007669"/>
    <property type="project" value="UniProtKB-UniRule"/>
</dbReference>
<dbReference type="SUPFAM" id="SSF55031">
    <property type="entry name" value="Bacterial exopeptidase dimerisation domain"/>
    <property type="match status" value="1"/>
</dbReference>
<evidence type="ECO:0000256" key="13">
    <source>
        <dbReference type="ARBA" id="ARBA00031891"/>
    </source>
</evidence>
<dbReference type="Gene3D" id="3.40.630.10">
    <property type="entry name" value="Zn peptidases"/>
    <property type="match status" value="2"/>
</dbReference>
<name>A0A5J6MTM5_9PROT</name>